<dbReference type="EMBL" id="VSSQ01027138">
    <property type="protein sequence ID" value="MPM76220.1"/>
    <property type="molecule type" value="Genomic_DNA"/>
</dbReference>
<protein>
    <submittedName>
        <fullName evidence="2">Uncharacterized protein</fullName>
    </submittedName>
</protein>
<organism evidence="2">
    <name type="scientific">bioreactor metagenome</name>
    <dbReference type="NCBI Taxonomy" id="1076179"/>
    <lineage>
        <taxon>unclassified sequences</taxon>
        <taxon>metagenomes</taxon>
        <taxon>ecological metagenomes</taxon>
    </lineage>
</organism>
<name>A0A645CH00_9ZZZZ</name>
<feature type="region of interest" description="Disordered" evidence="1">
    <location>
        <begin position="26"/>
        <end position="45"/>
    </location>
</feature>
<sequence length="369" mass="40926">MTLGVCDLYHDRIVARRLHSWRTRNQPCTAQRQASRHPPSHGPSIWRRTARCFQHKAVRHANDGFRRNIGRHHGERIGFHNFVICTHHQVRSNWLLNAVGHVIVGTVRHELQQNRAFVSAALQRKQGSPANTLHTNRGTSLRACHHLSTNTCVVGSSGQRKNTDLQVRGRWVRNELIGIVIHSSFNGHRIWQMGKVLTGTKCGQCLRLASDAQRFACCCTNSDIYAGRIDLLVARIRDGANDTSSTGLIRRVKVKGVTTRIGAQSDGAISARLFILGLMLFVPIQVIKRTRIQTSGHVAAENILATRNWFATSLSAHIQGRCIRGIGSRGRHIINRINIDRQLGLVGPQRNAVLLLRCTTASAAAATGG</sequence>
<dbReference type="AlphaFoldDB" id="A0A645CH00"/>
<accession>A0A645CH00</accession>
<comment type="caution">
    <text evidence="2">The sequence shown here is derived from an EMBL/GenBank/DDBJ whole genome shotgun (WGS) entry which is preliminary data.</text>
</comment>
<evidence type="ECO:0000256" key="1">
    <source>
        <dbReference type="SAM" id="MobiDB-lite"/>
    </source>
</evidence>
<reference evidence="2" key="1">
    <citation type="submission" date="2019-08" db="EMBL/GenBank/DDBJ databases">
        <authorList>
            <person name="Kucharzyk K."/>
            <person name="Murdoch R.W."/>
            <person name="Higgins S."/>
            <person name="Loffler F."/>
        </authorList>
    </citation>
    <scope>NUCLEOTIDE SEQUENCE</scope>
</reference>
<evidence type="ECO:0000313" key="2">
    <source>
        <dbReference type="EMBL" id="MPM76220.1"/>
    </source>
</evidence>
<proteinExistence type="predicted"/>
<gene>
    <name evidence="2" type="ORF">SDC9_123217</name>
</gene>